<organism evidence="7">
    <name type="scientific">human gut metagenome</name>
    <dbReference type="NCBI Taxonomy" id="408170"/>
    <lineage>
        <taxon>unclassified sequences</taxon>
        <taxon>metagenomes</taxon>
        <taxon>organismal metagenomes</taxon>
    </lineage>
</organism>
<comment type="similarity">
    <text evidence="2">Belongs to the autoinducer-2 exporter (AI-2E) (TC 2.A.86) family.</text>
</comment>
<dbReference type="Pfam" id="PF01594">
    <property type="entry name" value="AI-2E_transport"/>
    <property type="match status" value="1"/>
</dbReference>
<evidence type="ECO:0000256" key="5">
    <source>
        <dbReference type="ARBA" id="ARBA00023136"/>
    </source>
</evidence>
<feature type="transmembrane region" description="Helical" evidence="6">
    <location>
        <begin position="43"/>
        <end position="65"/>
    </location>
</feature>
<evidence type="ECO:0000256" key="2">
    <source>
        <dbReference type="ARBA" id="ARBA00009773"/>
    </source>
</evidence>
<comment type="caution">
    <text evidence="7">The sequence shown here is derived from an EMBL/GenBank/DDBJ whole genome shotgun (WGS) entry which is preliminary data.</text>
</comment>
<evidence type="ECO:0000313" key="7">
    <source>
        <dbReference type="EMBL" id="EKC56292.1"/>
    </source>
</evidence>
<evidence type="ECO:0008006" key="8">
    <source>
        <dbReference type="Google" id="ProtNLM"/>
    </source>
</evidence>
<dbReference type="AlphaFoldDB" id="K1S6J1"/>
<evidence type="ECO:0000256" key="1">
    <source>
        <dbReference type="ARBA" id="ARBA00004141"/>
    </source>
</evidence>
<feature type="transmembrane region" description="Helical" evidence="6">
    <location>
        <begin position="128"/>
        <end position="150"/>
    </location>
</feature>
<proteinExistence type="inferred from homology"/>
<feature type="non-terminal residue" evidence="7">
    <location>
        <position position="186"/>
    </location>
</feature>
<evidence type="ECO:0000256" key="6">
    <source>
        <dbReference type="SAM" id="Phobius"/>
    </source>
</evidence>
<gene>
    <name evidence="7" type="ORF">OBE_11140</name>
</gene>
<dbReference type="GO" id="GO:0016020">
    <property type="term" value="C:membrane"/>
    <property type="evidence" value="ECO:0007669"/>
    <property type="project" value="UniProtKB-SubCell"/>
</dbReference>
<comment type="subcellular location">
    <subcellularLocation>
        <location evidence="1">Membrane</location>
        <topology evidence="1">Multi-pass membrane protein</topology>
    </subcellularLocation>
</comment>
<keyword evidence="3 6" id="KW-0812">Transmembrane</keyword>
<evidence type="ECO:0000256" key="4">
    <source>
        <dbReference type="ARBA" id="ARBA00022989"/>
    </source>
</evidence>
<evidence type="ECO:0000256" key="3">
    <source>
        <dbReference type="ARBA" id="ARBA00022692"/>
    </source>
</evidence>
<reference evidence="7" key="1">
    <citation type="journal article" date="2013" name="Environ. Microbiol.">
        <title>Microbiota from the distal guts of lean and obese adolescents exhibit partial functional redundancy besides clear differences in community structure.</title>
        <authorList>
            <person name="Ferrer M."/>
            <person name="Ruiz A."/>
            <person name="Lanza F."/>
            <person name="Haange S.B."/>
            <person name="Oberbach A."/>
            <person name="Till H."/>
            <person name="Bargiela R."/>
            <person name="Campoy C."/>
            <person name="Segura M.T."/>
            <person name="Richter M."/>
            <person name="von Bergen M."/>
            <person name="Seifert J."/>
            <person name="Suarez A."/>
        </authorList>
    </citation>
    <scope>NUCLEOTIDE SEQUENCE</scope>
</reference>
<keyword evidence="5 6" id="KW-0472">Membrane</keyword>
<name>K1S6J1_9ZZZZ</name>
<keyword evidence="4 6" id="KW-1133">Transmembrane helix</keyword>
<dbReference type="EMBL" id="AJWZ01007654">
    <property type="protein sequence ID" value="EKC56292.1"/>
    <property type="molecule type" value="Genomic_DNA"/>
</dbReference>
<accession>K1S6J1</accession>
<sequence length="186" mass="21291">MPFCIGLLIAYILYMPCRSIETLFKKSKKKSFVNKHARGLSILTTYIIALIVIVIILNVIIPIVVQSLSDLFTNLPGYYNSVTEKINELPEDNILRSEKATEIINNIKNIDFTALFNMERIQQYIKSFISAMETILDAFIAVIVSVYILAQRNAIIRFLSKFTKAVASKNAYEKIKKYFMKSNSVF</sequence>
<dbReference type="InterPro" id="IPR002549">
    <property type="entry name" value="AI-2E-like"/>
</dbReference>
<protein>
    <recommendedName>
        <fullName evidence="8">AI-2E family transporter</fullName>
    </recommendedName>
</protein>